<dbReference type="Proteomes" id="UP000076555">
    <property type="component" value="Unassembled WGS sequence"/>
</dbReference>
<sequence>MAGIIIYELGSTESQTFLMEITDMYSISVYGGNEYAIDYAFHQMLNFSYRLMDFMLSAFAIYSIVSLADSFITVSEFNLNPVQFTPL</sequence>
<gene>
    <name evidence="1" type="ORF">A2T98_09960</name>
</gene>
<dbReference type="RefSeq" id="WP_063872645.1">
    <property type="nucleotide sequence ID" value="NZ_CAWMRI010000122.1"/>
</dbReference>
<proteinExistence type="predicted"/>
<accession>A0A161XMI9</accession>
<evidence type="ECO:0000313" key="2">
    <source>
        <dbReference type="Proteomes" id="UP000076555"/>
    </source>
</evidence>
<comment type="caution">
    <text evidence="1">The sequence shown here is derived from an EMBL/GenBank/DDBJ whole genome shotgun (WGS) entry which is preliminary data.</text>
</comment>
<evidence type="ECO:0000313" key="1">
    <source>
        <dbReference type="EMBL" id="KZL49974.1"/>
    </source>
</evidence>
<dbReference type="AlphaFoldDB" id="A0A161XMI9"/>
<organism evidence="1 2">
    <name type="scientific">Nodularia spumigena CENA596</name>
    <dbReference type="NCBI Taxonomy" id="1819295"/>
    <lineage>
        <taxon>Bacteria</taxon>
        <taxon>Bacillati</taxon>
        <taxon>Cyanobacteriota</taxon>
        <taxon>Cyanophyceae</taxon>
        <taxon>Nostocales</taxon>
        <taxon>Nodulariaceae</taxon>
        <taxon>Nodularia</taxon>
    </lineage>
</organism>
<dbReference type="EMBL" id="LWAJ01000122">
    <property type="protein sequence ID" value="KZL49974.1"/>
    <property type="molecule type" value="Genomic_DNA"/>
</dbReference>
<reference evidence="1 2" key="1">
    <citation type="submission" date="2016-04" db="EMBL/GenBank/DDBJ databases">
        <title>Draft Genome Assembly of the Bloom-forming Cyanobacterium Nodularia spumigena Strain CENA596 in Shrimp Production Ponds.</title>
        <authorList>
            <person name="Popin R.V."/>
            <person name="Rigonato J."/>
            <person name="Abreu V.A."/>
            <person name="Andreote A.P."/>
            <person name="Silveira S.B."/>
            <person name="Odebrecht C."/>
            <person name="Fiore M.F."/>
        </authorList>
    </citation>
    <scope>NUCLEOTIDE SEQUENCE [LARGE SCALE GENOMIC DNA]</scope>
    <source>
        <strain evidence="1 2">CENA596</strain>
    </source>
</reference>
<protein>
    <submittedName>
        <fullName evidence="1">Uncharacterized protein</fullName>
    </submittedName>
</protein>
<dbReference type="OrthoDB" id="517192at2"/>
<name>A0A161XMI9_NODSP</name>